<feature type="domain" description="AB hydrolase-1" evidence="1">
    <location>
        <begin position="15"/>
        <end position="121"/>
    </location>
</feature>
<keyword evidence="2" id="KW-0378">Hydrolase</keyword>
<dbReference type="GO" id="GO:0016787">
    <property type="term" value="F:hydrolase activity"/>
    <property type="evidence" value="ECO:0007669"/>
    <property type="project" value="UniProtKB-KW"/>
</dbReference>
<dbReference type="PANTHER" id="PTHR43798">
    <property type="entry name" value="MONOACYLGLYCEROL LIPASE"/>
    <property type="match status" value="1"/>
</dbReference>
<organism evidence="2 3">
    <name type="scientific">Clostridium paridis</name>
    <dbReference type="NCBI Taxonomy" id="2803863"/>
    <lineage>
        <taxon>Bacteria</taxon>
        <taxon>Bacillati</taxon>
        <taxon>Bacillota</taxon>
        <taxon>Clostridia</taxon>
        <taxon>Eubacteriales</taxon>
        <taxon>Clostridiaceae</taxon>
        <taxon>Clostridium</taxon>
    </lineage>
</organism>
<gene>
    <name evidence="2" type="ORF">JK634_01890</name>
</gene>
<protein>
    <submittedName>
        <fullName evidence="2">Alpha/beta hydrolase</fullName>
    </submittedName>
</protein>
<proteinExistence type="predicted"/>
<dbReference type="InterPro" id="IPR050266">
    <property type="entry name" value="AB_hydrolase_sf"/>
</dbReference>
<dbReference type="Proteomes" id="UP000623681">
    <property type="component" value="Unassembled WGS sequence"/>
</dbReference>
<evidence type="ECO:0000259" key="1">
    <source>
        <dbReference type="Pfam" id="PF00561"/>
    </source>
</evidence>
<dbReference type="AlphaFoldDB" id="A0A937K1L7"/>
<dbReference type="SUPFAM" id="SSF53474">
    <property type="entry name" value="alpha/beta-Hydrolases"/>
    <property type="match status" value="1"/>
</dbReference>
<sequence length="262" mass="30167">MSLYFKESGNKQGEIIIFIHGGGISGWMWEKQLEHFKDYYCIVPDLPEHGKTINSGEISIKNSAKLIVELVEKIAKGKKVNVVGHSLGAKIVIELLNSRPEIIDHAVIASALCRPIPFMKLTHKPVIYKLTVEMLKVNWILNFQVKQFKFPPDINSDYLKKDFQDMTPETLFRIYDEIYKHLNIPRELENIYVPTLVVAGGKEPKAMKQSVTDIINILPNAKGIIIKNGLHTYPWVMFDSFNEIIRAWLNNRSIKNEQFFEL</sequence>
<dbReference type="RefSeq" id="WP_202765932.1">
    <property type="nucleotide sequence ID" value="NZ_JAESWA010000010.1"/>
</dbReference>
<accession>A0A937K1L7</accession>
<dbReference type="Gene3D" id="3.40.50.1820">
    <property type="entry name" value="alpha/beta hydrolase"/>
    <property type="match status" value="1"/>
</dbReference>
<comment type="caution">
    <text evidence="2">The sequence shown here is derived from an EMBL/GenBank/DDBJ whole genome shotgun (WGS) entry which is preliminary data.</text>
</comment>
<name>A0A937K1L7_9CLOT</name>
<dbReference type="Pfam" id="PF00561">
    <property type="entry name" value="Abhydrolase_1"/>
    <property type="match status" value="1"/>
</dbReference>
<evidence type="ECO:0000313" key="3">
    <source>
        <dbReference type="Proteomes" id="UP000623681"/>
    </source>
</evidence>
<dbReference type="InterPro" id="IPR029058">
    <property type="entry name" value="AB_hydrolase_fold"/>
</dbReference>
<reference evidence="2" key="1">
    <citation type="submission" date="2021-01" db="EMBL/GenBank/DDBJ databases">
        <title>Genome public.</title>
        <authorList>
            <person name="Liu C."/>
            <person name="Sun Q."/>
        </authorList>
    </citation>
    <scope>NUCLEOTIDE SEQUENCE</scope>
    <source>
        <strain evidence="2">YIM B02565</strain>
    </source>
</reference>
<keyword evidence="3" id="KW-1185">Reference proteome</keyword>
<evidence type="ECO:0000313" key="2">
    <source>
        <dbReference type="EMBL" id="MBL4930551.1"/>
    </source>
</evidence>
<dbReference type="InterPro" id="IPR000073">
    <property type="entry name" value="AB_hydrolase_1"/>
</dbReference>
<dbReference type="EMBL" id="JAESWA010000010">
    <property type="protein sequence ID" value="MBL4930551.1"/>
    <property type="molecule type" value="Genomic_DNA"/>
</dbReference>